<keyword evidence="7" id="KW-0106">Calcium</keyword>
<comment type="similarity">
    <text evidence="2">Belongs to the sulfatase family.</text>
</comment>
<name>A0ABN7SBG7_OIKDI</name>
<dbReference type="InterPro" id="IPR000571">
    <property type="entry name" value="Znf_CCCH"/>
</dbReference>
<dbReference type="SUPFAM" id="SSF90229">
    <property type="entry name" value="CCCH zinc finger"/>
    <property type="match status" value="3"/>
</dbReference>
<evidence type="ECO:0000256" key="4">
    <source>
        <dbReference type="ARBA" id="ARBA00022771"/>
    </source>
</evidence>
<evidence type="ECO:0000313" key="13">
    <source>
        <dbReference type="Proteomes" id="UP001158576"/>
    </source>
</evidence>
<organism evidence="12 13">
    <name type="scientific">Oikopleura dioica</name>
    <name type="common">Tunicate</name>
    <dbReference type="NCBI Taxonomy" id="34765"/>
    <lineage>
        <taxon>Eukaryota</taxon>
        <taxon>Metazoa</taxon>
        <taxon>Chordata</taxon>
        <taxon>Tunicata</taxon>
        <taxon>Appendicularia</taxon>
        <taxon>Copelata</taxon>
        <taxon>Oikopleuridae</taxon>
        <taxon>Oikopleura</taxon>
    </lineage>
</organism>
<feature type="compositionally biased region" description="Low complexity" evidence="10">
    <location>
        <begin position="113"/>
        <end position="124"/>
    </location>
</feature>
<dbReference type="Pfam" id="PF00642">
    <property type="entry name" value="zf-CCCH"/>
    <property type="match status" value="3"/>
</dbReference>
<keyword evidence="13" id="KW-1185">Reference proteome</keyword>
<dbReference type="PANTHER" id="PTHR10342:SF274">
    <property type="entry name" value="ARYLSULFATASE B"/>
    <property type="match status" value="1"/>
</dbReference>
<evidence type="ECO:0000256" key="10">
    <source>
        <dbReference type="SAM" id="MobiDB-lite"/>
    </source>
</evidence>
<evidence type="ECO:0000256" key="5">
    <source>
        <dbReference type="ARBA" id="ARBA00022801"/>
    </source>
</evidence>
<dbReference type="PROSITE" id="PS50103">
    <property type="entry name" value="ZF_C3H1"/>
    <property type="match status" value="3"/>
</dbReference>
<dbReference type="SMART" id="SM00356">
    <property type="entry name" value="ZnF_C3H1"/>
    <property type="match status" value="3"/>
</dbReference>
<evidence type="ECO:0000256" key="6">
    <source>
        <dbReference type="ARBA" id="ARBA00022833"/>
    </source>
</evidence>
<dbReference type="InterPro" id="IPR047115">
    <property type="entry name" value="ARSB"/>
</dbReference>
<keyword evidence="3 9" id="KW-0479">Metal-binding</keyword>
<dbReference type="EMBL" id="OU015569">
    <property type="protein sequence ID" value="CAG5097274.1"/>
    <property type="molecule type" value="Genomic_DNA"/>
</dbReference>
<proteinExistence type="inferred from homology"/>
<gene>
    <name evidence="12" type="ORF">OKIOD_LOCUS6563</name>
</gene>
<evidence type="ECO:0000256" key="7">
    <source>
        <dbReference type="ARBA" id="ARBA00022837"/>
    </source>
</evidence>
<dbReference type="InterPro" id="IPR017850">
    <property type="entry name" value="Alkaline_phosphatase_core_sf"/>
</dbReference>
<feature type="zinc finger region" description="C3H1-type" evidence="9">
    <location>
        <begin position="257"/>
        <end position="285"/>
    </location>
</feature>
<dbReference type="PANTHER" id="PTHR10342">
    <property type="entry name" value="ARYLSULFATASE"/>
    <property type="match status" value="1"/>
</dbReference>
<feature type="zinc finger region" description="C3H1-type" evidence="9">
    <location>
        <begin position="297"/>
        <end position="325"/>
    </location>
</feature>
<dbReference type="CDD" id="cd16029">
    <property type="entry name" value="4-S"/>
    <property type="match status" value="1"/>
</dbReference>
<evidence type="ECO:0000313" key="12">
    <source>
        <dbReference type="EMBL" id="CAG5097274.1"/>
    </source>
</evidence>
<evidence type="ECO:0000259" key="11">
    <source>
        <dbReference type="PROSITE" id="PS50103"/>
    </source>
</evidence>
<evidence type="ECO:0000256" key="1">
    <source>
        <dbReference type="ARBA" id="ARBA00001913"/>
    </source>
</evidence>
<feature type="zinc finger region" description="C3H1-type" evidence="9">
    <location>
        <begin position="218"/>
        <end position="245"/>
    </location>
</feature>
<dbReference type="Pfam" id="PF00884">
    <property type="entry name" value="Sulfatase"/>
    <property type="match status" value="1"/>
</dbReference>
<accession>A0ABN7SBG7</accession>
<dbReference type="InterPro" id="IPR036855">
    <property type="entry name" value="Znf_CCCH_sf"/>
</dbReference>
<keyword evidence="5" id="KW-0378">Hydrolase</keyword>
<keyword evidence="6 9" id="KW-0862">Zinc</keyword>
<dbReference type="Proteomes" id="UP001158576">
    <property type="component" value="Chromosome XSR"/>
</dbReference>
<dbReference type="Gene3D" id="3.30.1120.10">
    <property type="match status" value="1"/>
</dbReference>
<feature type="domain" description="C3H1-type" evidence="11">
    <location>
        <begin position="218"/>
        <end position="245"/>
    </location>
</feature>
<dbReference type="Gene3D" id="3.40.720.10">
    <property type="entry name" value="Alkaline Phosphatase, subunit A"/>
    <property type="match status" value="1"/>
</dbReference>
<sequence length="849" mass="95172">MENSQWVKPEGLGRFPHKTPSGAFDPEVFANPVTNLSKIEESDLKRTASLGLKTLATNPILAAQVSVDSVFSHCEGETIDEAAVADAIANANSNPIGTGLRPGTPTNQQIEISSTSPGSVSPSPNKIKELDGPSVTSLPDRIACEATAAEVTNAVLSDSSSSSSSNRQQQIEANDLFQNLSLMTKGGQQFILVPNSVFSGQPMLTAHAQAANAQMNSLYKTELCRSWQFGTCKYVERCLFAHGEHELRPLVRPRHNKYKTEQCITFHTLGFCPYGVRCNFVHEKDEHRQAKHSVPSLYKTRLCRTFMERGSCPYGEKCDFAHGTNDLSYDITKHPKSKNVVYLMIDDFGWGDFGIHGSKLETPNLDAIARDGIILEKYYTQPVCSPTRSSMLTGRYPLRYGMQHNVILAGQTTGIPKEYTLLPQDLKSCGFATHMVGKWHCGHSHEYMLPFNRGFDSYYGYLQGAEDHYSRIQCQAKNWCGVDFCTENGPTNSTWGTYGTEIYSARVAQVLDTVVEDKKPFFLYYAMQNVHDPLQAPEHYKIKYDWIKDPDRRTYAAMISIMDEAVGDFITMLHERNLYDDTLIIITADNGGETRSGGNNFPLRSQKWSLYEGGVHVNAMLSGGLIKEQGKSKFDGLIHVSDWRETILEAMECKPPADKDDLDGMSQWQALLNNSSPPRQSIIHNIDPLKTVKGEDERQWVRKLAETSEFNINSQSAVRYGRWKLLTGDPAYGVPDGNIPPPEGNQKKLQFSPETSAEKQSVWERLLEDSMLTSSETLTRLVQLYDIVEDPYEKSDISDNHPDIVKVGLDLLSRHNQTAIWPNFPHTDPNSNPETRTDGFSGFWWPWVQ</sequence>
<dbReference type="InterPro" id="IPR024607">
    <property type="entry name" value="Sulfatase_CS"/>
</dbReference>
<comment type="cofactor">
    <cofactor evidence="1">
        <name>Ca(2+)</name>
        <dbReference type="ChEBI" id="CHEBI:29108"/>
    </cofactor>
</comment>
<evidence type="ECO:0000256" key="9">
    <source>
        <dbReference type="PROSITE-ProRule" id="PRU00723"/>
    </source>
</evidence>
<dbReference type="SUPFAM" id="SSF53649">
    <property type="entry name" value="Alkaline phosphatase-like"/>
    <property type="match status" value="1"/>
</dbReference>
<protein>
    <submittedName>
        <fullName evidence="12">Oidioi.mRNA.OKI2018_I69.XSR.g15005.t1.cds</fullName>
    </submittedName>
</protein>
<feature type="region of interest" description="Disordered" evidence="10">
    <location>
        <begin position="94"/>
        <end position="134"/>
    </location>
</feature>
<feature type="domain" description="C3H1-type" evidence="11">
    <location>
        <begin position="297"/>
        <end position="325"/>
    </location>
</feature>
<feature type="domain" description="C3H1-type" evidence="11">
    <location>
        <begin position="257"/>
        <end position="285"/>
    </location>
</feature>
<evidence type="ECO:0000256" key="8">
    <source>
        <dbReference type="ARBA" id="ARBA00023180"/>
    </source>
</evidence>
<evidence type="ECO:0000256" key="3">
    <source>
        <dbReference type="ARBA" id="ARBA00022723"/>
    </source>
</evidence>
<reference evidence="12 13" key="1">
    <citation type="submission" date="2021-04" db="EMBL/GenBank/DDBJ databases">
        <authorList>
            <person name="Bliznina A."/>
        </authorList>
    </citation>
    <scope>NUCLEOTIDE SEQUENCE [LARGE SCALE GENOMIC DNA]</scope>
</reference>
<keyword evidence="8" id="KW-0325">Glycoprotein</keyword>
<dbReference type="PROSITE" id="PS00523">
    <property type="entry name" value="SULFATASE_1"/>
    <property type="match status" value="1"/>
</dbReference>
<evidence type="ECO:0000256" key="2">
    <source>
        <dbReference type="ARBA" id="ARBA00008779"/>
    </source>
</evidence>
<keyword evidence="4 9" id="KW-0863">Zinc-finger</keyword>
<dbReference type="InterPro" id="IPR000917">
    <property type="entry name" value="Sulfatase_N"/>
</dbReference>
<dbReference type="Gene3D" id="4.10.1000.10">
    <property type="entry name" value="Zinc finger, CCCH-type"/>
    <property type="match status" value="3"/>
</dbReference>